<evidence type="ECO:0000256" key="1">
    <source>
        <dbReference type="ARBA" id="ARBA00004141"/>
    </source>
</evidence>
<dbReference type="GO" id="GO:0046873">
    <property type="term" value="F:metal ion transmembrane transporter activity"/>
    <property type="evidence" value="ECO:0007669"/>
    <property type="project" value="InterPro"/>
</dbReference>
<feature type="transmembrane region" description="Helical" evidence="7">
    <location>
        <begin position="919"/>
        <end position="938"/>
    </location>
</feature>
<feature type="transmembrane region" description="Helical" evidence="7">
    <location>
        <begin position="950"/>
        <end position="972"/>
    </location>
</feature>
<feature type="repeat" description="ANK" evidence="6">
    <location>
        <begin position="606"/>
        <end position="638"/>
    </location>
</feature>
<evidence type="ECO:0000259" key="8">
    <source>
        <dbReference type="Pfam" id="PF24883"/>
    </source>
</evidence>
<feature type="repeat" description="ANK" evidence="6">
    <location>
        <begin position="573"/>
        <end position="605"/>
    </location>
</feature>
<evidence type="ECO:0000256" key="4">
    <source>
        <dbReference type="ARBA" id="ARBA00022989"/>
    </source>
</evidence>
<dbReference type="PANTHER" id="PTHR10039">
    <property type="entry name" value="AMELOGENIN"/>
    <property type="match status" value="1"/>
</dbReference>
<dbReference type="PROSITE" id="PS50297">
    <property type="entry name" value="ANK_REP_REGION"/>
    <property type="match status" value="1"/>
</dbReference>
<dbReference type="Pfam" id="PF00023">
    <property type="entry name" value="Ank"/>
    <property type="match status" value="1"/>
</dbReference>
<keyword evidence="3" id="KW-0677">Repeat</keyword>
<dbReference type="SUPFAM" id="SSF52540">
    <property type="entry name" value="P-loop containing nucleoside triphosphate hydrolases"/>
    <property type="match status" value="1"/>
</dbReference>
<dbReference type="GO" id="GO:0016020">
    <property type="term" value="C:membrane"/>
    <property type="evidence" value="ECO:0007669"/>
    <property type="project" value="UniProtKB-SubCell"/>
</dbReference>
<evidence type="ECO:0000256" key="6">
    <source>
        <dbReference type="PROSITE-ProRule" id="PRU00023"/>
    </source>
</evidence>
<dbReference type="InterPro" id="IPR002110">
    <property type="entry name" value="Ankyrin_rpt"/>
</dbReference>
<comment type="caution">
    <text evidence="9">The sequence shown here is derived from an EMBL/GenBank/DDBJ whole genome shotgun (WGS) entry which is preliminary data.</text>
</comment>
<dbReference type="PROSITE" id="PS50088">
    <property type="entry name" value="ANK_REPEAT"/>
    <property type="match status" value="2"/>
</dbReference>
<protein>
    <submittedName>
        <fullName evidence="9">Ankyrin repeat protein</fullName>
    </submittedName>
</protein>
<evidence type="ECO:0000256" key="2">
    <source>
        <dbReference type="ARBA" id="ARBA00022692"/>
    </source>
</evidence>
<keyword evidence="4 7" id="KW-1133">Transmembrane helix</keyword>
<keyword evidence="2 7" id="KW-0812">Transmembrane</keyword>
<feature type="domain" description="Nephrocystin 3-like N-terminal" evidence="8">
    <location>
        <begin position="34"/>
        <end position="195"/>
    </location>
</feature>
<reference evidence="9" key="1">
    <citation type="submission" date="2021-05" db="EMBL/GenBank/DDBJ databases">
        <title>Comparative genomics of three Colletotrichum scovillei strains and genetic complementation revealed genes involved fungal growth and virulence on chili pepper.</title>
        <authorList>
            <person name="Hsieh D.-K."/>
            <person name="Chuang S.-C."/>
            <person name="Chen C.-Y."/>
            <person name="Chao Y.-T."/>
            <person name="Lu M.-Y.J."/>
            <person name="Lee M.-H."/>
            <person name="Shih M.-C."/>
        </authorList>
    </citation>
    <scope>NUCLEOTIDE SEQUENCE</scope>
    <source>
        <strain evidence="9">Coll-153</strain>
    </source>
</reference>
<dbReference type="AlphaFoldDB" id="A0A9P7R482"/>
<comment type="subcellular location">
    <subcellularLocation>
        <location evidence="1">Membrane</location>
        <topology evidence="1">Multi-pass membrane protein</topology>
    </subcellularLocation>
</comment>
<dbReference type="PANTHER" id="PTHR10039:SF15">
    <property type="entry name" value="NACHT DOMAIN-CONTAINING PROTEIN"/>
    <property type="match status" value="1"/>
</dbReference>
<keyword evidence="5 7" id="KW-0472">Membrane</keyword>
<proteinExistence type="predicted"/>
<gene>
    <name evidence="9" type="ORF">JMJ77_010870</name>
</gene>
<dbReference type="InterPro" id="IPR027417">
    <property type="entry name" value="P-loop_NTPase"/>
</dbReference>
<dbReference type="InterPro" id="IPR056884">
    <property type="entry name" value="NPHP3-like_N"/>
</dbReference>
<dbReference type="EMBL" id="JAESDN010000007">
    <property type="protein sequence ID" value="KAG7047521.1"/>
    <property type="molecule type" value="Genomic_DNA"/>
</dbReference>
<dbReference type="SUPFAM" id="SSF144083">
    <property type="entry name" value="Magnesium transport protein CorA, transmembrane region"/>
    <property type="match status" value="1"/>
</dbReference>
<dbReference type="SMART" id="SM00248">
    <property type="entry name" value="ANK"/>
    <property type="match status" value="4"/>
</dbReference>
<evidence type="ECO:0000256" key="3">
    <source>
        <dbReference type="ARBA" id="ARBA00022737"/>
    </source>
</evidence>
<dbReference type="InterPro" id="IPR045863">
    <property type="entry name" value="CorA_TM1_TM2"/>
</dbReference>
<dbReference type="Proteomes" id="UP000699042">
    <property type="component" value="Unassembled WGS sequence"/>
</dbReference>
<dbReference type="Gene3D" id="3.40.50.300">
    <property type="entry name" value="P-loop containing nucleotide triphosphate hydrolases"/>
    <property type="match status" value="1"/>
</dbReference>
<dbReference type="InterPro" id="IPR002523">
    <property type="entry name" value="MgTranspt_CorA/ZnTranspt_ZntB"/>
</dbReference>
<dbReference type="SUPFAM" id="SSF48403">
    <property type="entry name" value="Ankyrin repeat"/>
    <property type="match status" value="1"/>
</dbReference>
<dbReference type="Gene3D" id="1.20.58.340">
    <property type="entry name" value="Magnesium transport protein CorA, transmembrane region"/>
    <property type="match status" value="1"/>
</dbReference>
<dbReference type="Gene3D" id="1.25.40.20">
    <property type="entry name" value="Ankyrin repeat-containing domain"/>
    <property type="match status" value="2"/>
</dbReference>
<keyword evidence="6" id="KW-0040">ANK repeat</keyword>
<sequence>MELQSWDAFQETLPPAKHMKEIQRKNLALRHPKTCSWVFDREIYRRWENENNNTLFCIGPPGVGKSILAAAVIDELKNSDGLVLFLICENGSQQMDYLTGCLIQQLLERIDYGTDVELLSKLSGPRKDDNVGNNNGQTALESLLCHRSTKNDTERARISLVLDGLDRLDIEVSRSLLSFFSRLRAQIDIKIFATSTFEVSLANEDISITTLPMPVSDTTDLKDYITSHVKPPASYSIPEHIEFYETILKTTEGIFHVASRIVEELSPMHTKFEFQQFLRHWTQERRHLSHVFGELIEARSDHIQSGLASHVIDWLTFSQRALTMLELQHALVADVSEYLRVPPTPEKIASALHGLVTIKGEQGVQSMSFFHSAVKDYFWHERSDRAPKIHDNIVSYCLRQLSRISSDDGFCKSDEDFEERLSHNPFFLYAACHWGFHTQACSEPVAAAMRFLDNRVNVVMSSQAILIEQSSSKTPGYTQRVPKNVTGLHLAAYFGIRTASEELLSEGSAPLSSVDTRGRTPLWWAAHYRQDKVVRLFCRSDTATLSLLVVAKERDLIKILLDGKYNVNIADASLDTPLHHAVRRSYESIVEDLLSAAANVNVQNMGGETPLAIALNNRNSNIINLLIGKGGYTDFVNTAKFRKAHGWQDDQTLEIFRDDKTTVLRLKPEDRRSFEDWGLTERFSLQQQILGDVPFSPQLRRLTDNLQIEELNLKIISQEDNKSHITYYIEAFMWNSPDNDEALPCEQLVLCWDVFRDEQTHQWHTKAHFTTMPHIWLPDNGAVFLRHFLVHVKHTWLAYCDANLVDLHLRKRIIESKGSDPALLDHLLENGQRWLSHRHNLSKVASSIRNFARKYCLQHNETGDLEELTEAIDQLAAAVGKKLGELDENSRDLIQLECNLVSIKEARQSVHSSTSMKRLSWITFIFLPLTFIGTLFGMNIDILDGTPKPAWWTYIPFAIVTWLLTSVVWLVFKFTELETTIETQAREWLSQIKDATARREQQAVKSKSQFSSRSRSANDSSHVALPILENGQGVMNGVSTSRQQQV</sequence>
<dbReference type="Pfam" id="PF12796">
    <property type="entry name" value="Ank_2"/>
    <property type="match status" value="1"/>
</dbReference>
<evidence type="ECO:0000313" key="9">
    <source>
        <dbReference type="EMBL" id="KAG7047521.1"/>
    </source>
</evidence>
<dbReference type="Pfam" id="PF24883">
    <property type="entry name" value="NPHP3_N"/>
    <property type="match status" value="1"/>
</dbReference>
<evidence type="ECO:0000256" key="7">
    <source>
        <dbReference type="SAM" id="Phobius"/>
    </source>
</evidence>
<organism evidence="9 10">
    <name type="scientific">Colletotrichum scovillei</name>
    <dbReference type="NCBI Taxonomy" id="1209932"/>
    <lineage>
        <taxon>Eukaryota</taxon>
        <taxon>Fungi</taxon>
        <taxon>Dikarya</taxon>
        <taxon>Ascomycota</taxon>
        <taxon>Pezizomycotina</taxon>
        <taxon>Sordariomycetes</taxon>
        <taxon>Hypocreomycetidae</taxon>
        <taxon>Glomerellales</taxon>
        <taxon>Glomerellaceae</taxon>
        <taxon>Colletotrichum</taxon>
        <taxon>Colletotrichum acutatum species complex</taxon>
    </lineage>
</organism>
<evidence type="ECO:0000313" key="10">
    <source>
        <dbReference type="Proteomes" id="UP000699042"/>
    </source>
</evidence>
<name>A0A9P7R482_9PEZI</name>
<evidence type="ECO:0000256" key="5">
    <source>
        <dbReference type="ARBA" id="ARBA00023136"/>
    </source>
</evidence>
<keyword evidence="10" id="KW-1185">Reference proteome</keyword>
<accession>A0A9P7R482</accession>
<dbReference type="Pfam" id="PF01544">
    <property type="entry name" value="CorA"/>
    <property type="match status" value="1"/>
</dbReference>
<dbReference type="InterPro" id="IPR036770">
    <property type="entry name" value="Ankyrin_rpt-contain_sf"/>
</dbReference>